<organism evidence="2 3">
    <name type="scientific">Pontibacter toksunensis</name>
    <dbReference type="NCBI Taxonomy" id="1332631"/>
    <lineage>
        <taxon>Bacteria</taxon>
        <taxon>Pseudomonadati</taxon>
        <taxon>Bacteroidota</taxon>
        <taxon>Cytophagia</taxon>
        <taxon>Cytophagales</taxon>
        <taxon>Hymenobacteraceae</taxon>
        <taxon>Pontibacter</taxon>
    </lineage>
</organism>
<keyword evidence="1" id="KW-0812">Transmembrane</keyword>
<feature type="transmembrane region" description="Helical" evidence="1">
    <location>
        <begin position="53"/>
        <end position="72"/>
    </location>
</feature>
<protein>
    <submittedName>
        <fullName evidence="2">Uncharacterized protein</fullName>
    </submittedName>
</protein>
<gene>
    <name evidence="2" type="ORF">ACFS7Z_22405</name>
</gene>
<evidence type="ECO:0000256" key="1">
    <source>
        <dbReference type="SAM" id="Phobius"/>
    </source>
</evidence>
<dbReference type="EMBL" id="JBHUOX010000024">
    <property type="protein sequence ID" value="MFD3003132.1"/>
    <property type="molecule type" value="Genomic_DNA"/>
</dbReference>
<keyword evidence="1" id="KW-0472">Membrane</keyword>
<sequence>MKKDLRLNDIPKHNVHQVPDGYFDRLPTRIMERTAGREQVADTPWYAQLWRPVRYAVVPLVLLLLLMGVYFFNIQQEQAQQPIVTVASLSDDEIINYLDVYAEVDASDFEEYSIADQELAVDFLNVSSNTAEEELEYYQLHNLDY</sequence>
<dbReference type="Proteomes" id="UP001597641">
    <property type="component" value="Unassembled WGS sequence"/>
</dbReference>
<keyword evidence="1" id="KW-1133">Transmembrane helix</keyword>
<dbReference type="RefSeq" id="WP_377489891.1">
    <property type="nucleotide sequence ID" value="NZ_JBHUOX010000024.1"/>
</dbReference>
<keyword evidence="3" id="KW-1185">Reference proteome</keyword>
<proteinExistence type="predicted"/>
<accession>A0ABW6C1I8</accession>
<comment type="caution">
    <text evidence="2">The sequence shown here is derived from an EMBL/GenBank/DDBJ whole genome shotgun (WGS) entry which is preliminary data.</text>
</comment>
<reference evidence="3" key="1">
    <citation type="journal article" date="2019" name="Int. J. Syst. Evol. Microbiol.">
        <title>The Global Catalogue of Microorganisms (GCM) 10K type strain sequencing project: providing services to taxonomists for standard genome sequencing and annotation.</title>
        <authorList>
            <consortium name="The Broad Institute Genomics Platform"/>
            <consortium name="The Broad Institute Genome Sequencing Center for Infectious Disease"/>
            <person name="Wu L."/>
            <person name="Ma J."/>
        </authorList>
    </citation>
    <scope>NUCLEOTIDE SEQUENCE [LARGE SCALE GENOMIC DNA]</scope>
    <source>
        <strain evidence="3">KCTC 23984</strain>
    </source>
</reference>
<evidence type="ECO:0000313" key="3">
    <source>
        <dbReference type="Proteomes" id="UP001597641"/>
    </source>
</evidence>
<name>A0ABW6C1I8_9BACT</name>
<evidence type="ECO:0000313" key="2">
    <source>
        <dbReference type="EMBL" id="MFD3003132.1"/>
    </source>
</evidence>